<dbReference type="PROSITE" id="PS51194">
    <property type="entry name" value="HELICASE_CTER"/>
    <property type="match status" value="1"/>
</dbReference>
<protein>
    <submittedName>
        <fullName evidence="11">ATP-dependent DNA helicase RecG</fullName>
        <ecNumber evidence="11">3.6.4.12</ecNumber>
    </submittedName>
</protein>
<dbReference type="GO" id="GO:0003678">
    <property type="term" value="F:DNA helicase activity"/>
    <property type="evidence" value="ECO:0007669"/>
    <property type="project" value="UniProtKB-EC"/>
</dbReference>
<evidence type="ECO:0000256" key="1">
    <source>
        <dbReference type="ARBA" id="ARBA00022741"/>
    </source>
</evidence>
<dbReference type="Pfam" id="PF19833">
    <property type="entry name" value="RecG_dom3_C"/>
    <property type="match status" value="1"/>
</dbReference>
<dbReference type="PANTHER" id="PTHR47964:SF1">
    <property type="entry name" value="ATP-DEPENDENT DNA HELICASE HOMOLOG RECG, CHLOROPLASTIC"/>
    <property type="match status" value="1"/>
</dbReference>
<keyword evidence="1" id="KW-0547">Nucleotide-binding</keyword>
<dbReference type="InterPro" id="IPR001650">
    <property type="entry name" value="Helicase_C-like"/>
</dbReference>
<dbReference type="InterPro" id="IPR012340">
    <property type="entry name" value="NA-bd_OB-fold"/>
</dbReference>
<dbReference type="InterPro" id="IPR027417">
    <property type="entry name" value="P-loop_NTPase"/>
</dbReference>
<dbReference type="InterPro" id="IPR011545">
    <property type="entry name" value="DEAD/DEAH_box_helicase_dom"/>
</dbReference>
<dbReference type="SUPFAM" id="SSF50249">
    <property type="entry name" value="Nucleic acid-binding proteins"/>
    <property type="match status" value="1"/>
</dbReference>
<accession>A0ABW4P084</accession>
<keyword evidence="12" id="KW-1185">Reference proteome</keyword>
<evidence type="ECO:0000256" key="7">
    <source>
        <dbReference type="ARBA" id="ARBA00023204"/>
    </source>
</evidence>
<dbReference type="SMART" id="SM00490">
    <property type="entry name" value="HELICc"/>
    <property type="match status" value="1"/>
</dbReference>
<dbReference type="Gene3D" id="2.40.50.140">
    <property type="entry name" value="Nucleic acid-binding proteins"/>
    <property type="match status" value="1"/>
</dbReference>
<evidence type="ECO:0000259" key="9">
    <source>
        <dbReference type="PROSITE" id="PS51192"/>
    </source>
</evidence>
<comment type="caution">
    <text evidence="11">The sequence shown here is derived from an EMBL/GenBank/DDBJ whole genome shotgun (WGS) entry which is preliminary data.</text>
</comment>
<dbReference type="InterPro" id="IPR014001">
    <property type="entry name" value="Helicase_ATP-bd"/>
</dbReference>
<evidence type="ECO:0000256" key="3">
    <source>
        <dbReference type="ARBA" id="ARBA00022801"/>
    </source>
</evidence>
<dbReference type="EMBL" id="JBHUFB010000006">
    <property type="protein sequence ID" value="MFD1811302.1"/>
    <property type="molecule type" value="Genomic_DNA"/>
</dbReference>
<evidence type="ECO:0000256" key="4">
    <source>
        <dbReference type="ARBA" id="ARBA00022806"/>
    </source>
</evidence>
<keyword evidence="2" id="KW-0227">DNA damage</keyword>
<keyword evidence="5" id="KW-0067">ATP-binding</keyword>
<dbReference type="CDD" id="cd17992">
    <property type="entry name" value="DEXHc_RecG"/>
    <property type="match status" value="1"/>
</dbReference>
<evidence type="ECO:0000256" key="2">
    <source>
        <dbReference type="ARBA" id="ARBA00022763"/>
    </source>
</evidence>
<evidence type="ECO:0000313" key="11">
    <source>
        <dbReference type="EMBL" id="MFD1811302.1"/>
    </source>
</evidence>
<sequence length="781" mass="83940">MASLSDRLDHLLGVKAAEPLAADFDITTVEDLLRHYPHRYATQGAELGDTRPPEGAHITMVATVVKADVVSFKSRSGKMLRTVLSSDTQRVEATFFNPHKVAHAIKPGVRAMFSGTAKYFREQLQLTHPSYLILPTGDGEPTVGGRVRGSGELAGMARSTQGADSGIDMEIFDRELIPIYPSTRDVETWTIARCVRQVLDQLDVVPDPLPEATRRELDLIDLDEALRLVHQPESKRDVDRARERLRFDEALALQLVLAQRRHAVDERVAPSCPPHADGLAAAFDAELPFTLTDGQLAVAEEISADLSRPHPMNRLLQGEVGSGKTIVALRAMLQVIDSGRQCALLAPTEVLAAQHARSMRKMLGSLATAGELGAAEHATRIALLTGSMTVGQKRAALNETLVGDAGIVIGTHALIQDNVEFFDLGMIVVDEQHRFGVEQRDALRGRARDGSSPHVLVMTATPIPRTIAMTVLGDLETSTLRELPRGRSPIVSNVVSASEKPAWVDRAWARICEEVAEGRQAYVVCSRIGDGDDEGDGDPGDLDLDDFFTAGTGSEQVAQPKKAKAPGKAKAKKQGEAPQTAAAVAVYEQLQVGPLSSVRVGLLHGRLPSDEKDAVMAAFNAGDIDVLVCTTVVEVGVDVPNATVMVILDADRFGVSQLHQLRGRVGRGAHQGLCILITASRPESPPHRRLTAVAGTNDGFELAQLDLAQRREGDVLGVAQSGTTTTLRLLSLLDHEDVIETARSLAHRVVAEDPGLANHPGLASMVTAGLDAEGVRYLEKS</sequence>
<proteinExistence type="predicted"/>
<dbReference type="SUPFAM" id="SSF52540">
    <property type="entry name" value="P-loop containing nucleoside triphosphate hydrolases"/>
    <property type="match status" value="2"/>
</dbReference>
<dbReference type="Pfam" id="PF00271">
    <property type="entry name" value="Helicase_C"/>
    <property type="match status" value="1"/>
</dbReference>
<dbReference type="EC" id="3.6.4.12" evidence="11"/>
<keyword evidence="7" id="KW-0234">DNA repair</keyword>
<dbReference type="Pfam" id="PF00270">
    <property type="entry name" value="DEAD"/>
    <property type="match status" value="1"/>
</dbReference>
<evidence type="ECO:0000259" key="10">
    <source>
        <dbReference type="PROSITE" id="PS51194"/>
    </source>
</evidence>
<dbReference type="InterPro" id="IPR047112">
    <property type="entry name" value="RecG/Mfd"/>
</dbReference>
<keyword evidence="4 11" id="KW-0347">Helicase</keyword>
<evidence type="ECO:0000256" key="6">
    <source>
        <dbReference type="ARBA" id="ARBA00023125"/>
    </source>
</evidence>
<evidence type="ECO:0000256" key="8">
    <source>
        <dbReference type="SAM" id="MobiDB-lite"/>
    </source>
</evidence>
<dbReference type="InterPro" id="IPR045562">
    <property type="entry name" value="RecG_dom3_C"/>
</dbReference>
<feature type="domain" description="Helicase ATP-binding" evidence="9">
    <location>
        <begin position="305"/>
        <end position="480"/>
    </location>
</feature>
<evidence type="ECO:0000256" key="5">
    <source>
        <dbReference type="ARBA" id="ARBA00022840"/>
    </source>
</evidence>
<keyword evidence="3 11" id="KW-0378">Hydrolase</keyword>
<organism evidence="11 12">
    <name type="scientific">Rhodococcus gannanensis</name>
    <dbReference type="NCBI Taxonomy" id="1960308"/>
    <lineage>
        <taxon>Bacteria</taxon>
        <taxon>Bacillati</taxon>
        <taxon>Actinomycetota</taxon>
        <taxon>Actinomycetes</taxon>
        <taxon>Mycobacteriales</taxon>
        <taxon>Nocardiaceae</taxon>
        <taxon>Rhodococcus</taxon>
    </lineage>
</organism>
<dbReference type="RefSeq" id="WP_378483853.1">
    <property type="nucleotide sequence ID" value="NZ_JBHUFB010000006.1"/>
</dbReference>
<gene>
    <name evidence="11" type="primary">recG</name>
    <name evidence="11" type="ORF">ACFSJG_03680</name>
</gene>
<dbReference type="Gene3D" id="3.40.50.300">
    <property type="entry name" value="P-loop containing nucleotide triphosphate hydrolases"/>
    <property type="match status" value="2"/>
</dbReference>
<dbReference type="PROSITE" id="PS51192">
    <property type="entry name" value="HELICASE_ATP_BIND_1"/>
    <property type="match status" value="1"/>
</dbReference>
<dbReference type="GO" id="GO:0016787">
    <property type="term" value="F:hydrolase activity"/>
    <property type="evidence" value="ECO:0007669"/>
    <property type="project" value="UniProtKB-KW"/>
</dbReference>
<feature type="region of interest" description="Disordered" evidence="8">
    <location>
        <begin position="553"/>
        <end position="575"/>
    </location>
</feature>
<evidence type="ECO:0000313" key="12">
    <source>
        <dbReference type="Proteomes" id="UP001597286"/>
    </source>
</evidence>
<dbReference type="PANTHER" id="PTHR47964">
    <property type="entry name" value="ATP-DEPENDENT DNA HELICASE HOMOLOG RECG, CHLOROPLASTIC"/>
    <property type="match status" value="1"/>
</dbReference>
<dbReference type="NCBIfam" id="NF008167">
    <property type="entry name" value="PRK10917.2-1"/>
    <property type="match status" value="1"/>
</dbReference>
<dbReference type="SMART" id="SM00487">
    <property type="entry name" value="DEXDc"/>
    <property type="match status" value="1"/>
</dbReference>
<reference evidence="12" key="1">
    <citation type="journal article" date="2019" name="Int. J. Syst. Evol. Microbiol.">
        <title>The Global Catalogue of Microorganisms (GCM) 10K type strain sequencing project: providing services to taxonomists for standard genome sequencing and annotation.</title>
        <authorList>
            <consortium name="The Broad Institute Genomics Platform"/>
            <consortium name="The Broad Institute Genome Sequencing Center for Infectious Disease"/>
            <person name="Wu L."/>
            <person name="Ma J."/>
        </authorList>
    </citation>
    <scope>NUCLEOTIDE SEQUENCE [LARGE SCALE GENOMIC DNA]</scope>
    <source>
        <strain evidence="12">DT72</strain>
    </source>
</reference>
<dbReference type="CDD" id="cd04488">
    <property type="entry name" value="RecG_wedge_OBF"/>
    <property type="match status" value="1"/>
</dbReference>
<name>A0ABW4P084_9NOCA</name>
<keyword evidence="6" id="KW-0238">DNA-binding</keyword>
<feature type="domain" description="Helicase C-terminal" evidence="10">
    <location>
        <begin position="543"/>
        <end position="708"/>
    </location>
</feature>
<feature type="compositionally biased region" description="Basic residues" evidence="8">
    <location>
        <begin position="561"/>
        <end position="572"/>
    </location>
</feature>
<dbReference type="Proteomes" id="UP001597286">
    <property type="component" value="Unassembled WGS sequence"/>
</dbReference>